<dbReference type="InterPro" id="IPR045894">
    <property type="entry name" value="At5g08430-like"/>
</dbReference>
<accession>A0A5N6Q2V6</accession>
<dbReference type="GO" id="GO:0003677">
    <property type="term" value="F:DNA binding"/>
    <property type="evidence" value="ECO:0007669"/>
    <property type="project" value="InterPro"/>
</dbReference>
<comment type="caution">
    <text evidence="4">The sequence shown here is derived from an EMBL/GenBank/DDBJ whole genome shotgun (WGS) entry which is preliminary data.</text>
</comment>
<evidence type="ECO:0000259" key="2">
    <source>
        <dbReference type="PROSITE" id="PS51360"/>
    </source>
</evidence>
<dbReference type="Gene3D" id="1.10.245.10">
    <property type="entry name" value="SWIB/MDM2 domain"/>
    <property type="match status" value="1"/>
</dbReference>
<feature type="domain" description="GYF" evidence="1">
    <location>
        <begin position="538"/>
        <end position="592"/>
    </location>
</feature>
<dbReference type="OrthoDB" id="6415790at2759"/>
<dbReference type="EMBL" id="SZYD01000001">
    <property type="protein sequence ID" value="KAD7478000.1"/>
    <property type="molecule type" value="Genomic_DNA"/>
</dbReference>
<dbReference type="SMART" id="SM00444">
    <property type="entry name" value="GYF"/>
    <property type="match status" value="1"/>
</dbReference>
<dbReference type="AlphaFoldDB" id="A0A5N6Q2V6"/>
<dbReference type="PROSITE" id="PS50829">
    <property type="entry name" value="GYF"/>
    <property type="match status" value="1"/>
</dbReference>
<dbReference type="PROSITE" id="PS51360">
    <property type="entry name" value="PLUS3"/>
    <property type="match status" value="1"/>
</dbReference>
<keyword evidence="5" id="KW-1185">Reference proteome</keyword>
<dbReference type="SUPFAM" id="SSF159042">
    <property type="entry name" value="Plus3-like"/>
    <property type="match status" value="1"/>
</dbReference>
<feature type="domain" description="Plus3" evidence="2">
    <location>
        <begin position="204"/>
        <end position="334"/>
    </location>
</feature>
<evidence type="ECO:0000313" key="5">
    <source>
        <dbReference type="Proteomes" id="UP000326396"/>
    </source>
</evidence>
<feature type="domain" description="DM2" evidence="3">
    <location>
        <begin position="69"/>
        <end position="152"/>
    </location>
</feature>
<dbReference type="InterPro" id="IPR036885">
    <property type="entry name" value="SWIB_MDM2_dom_sf"/>
</dbReference>
<dbReference type="SUPFAM" id="SSF47592">
    <property type="entry name" value="SWIB/MDM2 domain"/>
    <property type="match status" value="1"/>
</dbReference>
<sequence length="598" mass="68538">MSTMAFESQGLFESLQPDAEVQLIKSWIENYSCANMEKGDGKGSFYWVGEFNDQTLNPVKHRRKIKSKKLEFVGWGSKPLIEFLQSIGKDTGKELSQHNVAAIINDYVHNFNLLHPVKKKRVVCDERLYSLFGKKSIPRIKIHELLNEHFADNHDSSEDDHLNSSEEYGDVNVTGKKRKVFNSDEKAPVQKKKTSETRLSHFAAIIPENIKLLYLKRSLVQELVKQPESFEEKLLGSYIRIKSDPMDFSQKNFHQLHVVTVGVKNVPGNGGLPEEVLLQVPNVIKDIPICMLSDDGFSKEEVDDLCQRVKDGLLKRPTVVEVEQKARILHEDITKHWIPRELAYLQNLIDRANDKGWRKEYPSSFWETLICSITLFEYLEKKKRLQTPSEQSKLLTEVPKVIADKLEPESTTSQEQLQDIQQPNDSPILIQKDASRPTNDLVADQAIPSNGSYVEEAQLVVIDRFDKGQTETTKNTGSEEHFISFQWVEDKQMPKTIGLGQTVDLSNVIELSDDEEETHEQVVEVKTNDKEDEYECTRPKWFYVDPQGQTQGPFSRTDLKRWSDAGYFSPDFKVWRDGQTPDCAILLTDMLSRCSSKG</sequence>
<dbReference type="CDD" id="cd10567">
    <property type="entry name" value="SWIB-MDM2_like"/>
    <property type="match status" value="1"/>
</dbReference>
<dbReference type="SMART" id="SM00719">
    <property type="entry name" value="Plus3"/>
    <property type="match status" value="1"/>
</dbReference>
<dbReference type="Gene3D" id="3.90.70.200">
    <property type="entry name" value="Plus-3 domain"/>
    <property type="match status" value="1"/>
</dbReference>
<dbReference type="Pfam" id="PF25980">
    <property type="entry name" value="NERD_plant"/>
    <property type="match status" value="1"/>
</dbReference>
<evidence type="ECO:0000259" key="1">
    <source>
        <dbReference type="PROSITE" id="PS50829"/>
    </source>
</evidence>
<name>A0A5N6Q2V6_9ASTR</name>
<dbReference type="Gene3D" id="3.30.1490.40">
    <property type="match status" value="1"/>
</dbReference>
<dbReference type="Pfam" id="PF03126">
    <property type="entry name" value="Plus-3"/>
    <property type="match status" value="1"/>
</dbReference>
<evidence type="ECO:0000259" key="3">
    <source>
        <dbReference type="PROSITE" id="PS51925"/>
    </source>
</evidence>
<evidence type="ECO:0000313" key="4">
    <source>
        <dbReference type="EMBL" id="KAD7478000.1"/>
    </source>
</evidence>
<dbReference type="Pfam" id="PF02201">
    <property type="entry name" value="SWIB"/>
    <property type="match status" value="1"/>
</dbReference>
<dbReference type="PROSITE" id="PS51925">
    <property type="entry name" value="SWIB_MDM2"/>
    <property type="match status" value="1"/>
</dbReference>
<dbReference type="SUPFAM" id="SSF55277">
    <property type="entry name" value="GYF domain"/>
    <property type="match status" value="1"/>
</dbReference>
<dbReference type="InterPro" id="IPR003169">
    <property type="entry name" value="GYF"/>
</dbReference>
<dbReference type="InterPro" id="IPR058668">
    <property type="entry name" value="NERD_dom"/>
</dbReference>
<dbReference type="InterPro" id="IPR036128">
    <property type="entry name" value="Plus3-like_sf"/>
</dbReference>
<organism evidence="4 5">
    <name type="scientific">Mikania micrantha</name>
    <name type="common">bitter vine</name>
    <dbReference type="NCBI Taxonomy" id="192012"/>
    <lineage>
        <taxon>Eukaryota</taxon>
        <taxon>Viridiplantae</taxon>
        <taxon>Streptophyta</taxon>
        <taxon>Embryophyta</taxon>
        <taxon>Tracheophyta</taxon>
        <taxon>Spermatophyta</taxon>
        <taxon>Magnoliopsida</taxon>
        <taxon>eudicotyledons</taxon>
        <taxon>Gunneridae</taxon>
        <taxon>Pentapetalae</taxon>
        <taxon>asterids</taxon>
        <taxon>campanulids</taxon>
        <taxon>Asterales</taxon>
        <taxon>Asteraceae</taxon>
        <taxon>Asteroideae</taxon>
        <taxon>Heliantheae alliance</taxon>
        <taxon>Eupatorieae</taxon>
        <taxon>Mikania</taxon>
    </lineage>
</organism>
<dbReference type="InterPro" id="IPR003121">
    <property type="entry name" value="SWIB_MDM2_domain"/>
</dbReference>
<reference evidence="4 5" key="1">
    <citation type="submission" date="2019-05" db="EMBL/GenBank/DDBJ databases">
        <title>Mikania micrantha, genome provides insights into the molecular mechanism of rapid growth.</title>
        <authorList>
            <person name="Liu B."/>
        </authorList>
    </citation>
    <scope>NUCLEOTIDE SEQUENCE [LARGE SCALE GENOMIC DNA]</scope>
    <source>
        <strain evidence="4">NLD-2019</strain>
        <tissue evidence="4">Leaf</tissue>
    </source>
</reference>
<proteinExistence type="predicted"/>
<gene>
    <name evidence="4" type="ORF">E3N88_01136</name>
</gene>
<evidence type="ECO:0008006" key="6">
    <source>
        <dbReference type="Google" id="ProtNLM"/>
    </source>
</evidence>
<dbReference type="PANTHER" id="PTHR46851:SF11">
    <property type="entry name" value="GYF DOMAIN-CONTAINING PROTEIN"/>
    <property type="match status" value="1"/>
</dbReference>
<dbReference type="Proteomes" id="UP000326396">
    <property type="component" value="Linkage Group LG1"/>
</dbReference>
<dbReference type="PANTHER" id="PTHR46851">
    <property type="entry name" value="OS01G0884500 PROTEIN"/>
    <property type="match status" value="1"/>
</dbReference>
<protein>
    <recommendedName>
        <fullName evidence="6">GYF domain-containing protein</fullName>
    </recommendedName>
</protein>
<dbReference type="InterPro" id="IPR035445">
    <property type="entry name" value="GYF-like_dom_sf"/>
</dbReference>
<dbReference type="Pfam" id="PF02213">
    <property type="entry name" value="GYF"/>
    <property type="match status" value="1"/>
</dbReference>
<dbReference type="InterPro" id="IPR004343">
    <property type="entry name" value="Plus-3_dom"/>
</dbReference>